<dbReference type="EMBL" id="JAUIZM010000009">
    <property type="protein sequence ID" value="KAK1365479.1"/>
    <property type="molecule type" value="Genomic_DNA"/>
</dbReference>
<accession>A0AAD8MAB7</accession>
<evidence type="ECO:0000256" key="1">
    <source>
        <dbReference type="SAM" id="MobiDB-lite"/>
    </source>
</evidence>
<evidence type="ECO:0000313" key="3">
    <source>
        <dbReference type="Proteomes" id="UP001237642"/>
    </source>
</evidence>
<evidence type="ECO:0000313" key="2">
    <source>
        <dbReference type="EMBL" id="KAK1365479.1"/>
    </source>
</evidence>
<name>A0AAD8MAB7_9APIA</name>
<reference evidence="2" key="2">
    <citation type="submission" date="2023-05" db="EMBL/GenBank/DDBJ databases">
        <authorList>
            <person name="Schelkunov M.I."/>
        </authorList>
    </citation>
    <scope>NUCLEOTIDE SEQUENCE</scope>
    <source>
        <strain evidence="2">Hsosn_3</strain>
        <tissue evidence="2">Leaf</tissue>
    </source>
</reference>
<comment type="caution">
    <text evidence="2">The sequence shown here is derived from an EMBL/GenBank/DDBJ whole genome shotgun (WGS) entry which is preliminary data.</text>
</comment>
<organism evidence="2 3">
    <name type="scientific">Heracleum sosnowskyi</name>
    <dbReference type="NCBI Taxonomy" id="360622"/>
    <lineage>
        <taxon>Eukaryota</taxon>
        <taxon>Viridiplantae</taxon>
        <taxon>Streptophyta</taxon>
        <taxon>Embryophyta</taxon>
        <taxon>Tracheophyta</taxon>
        <taxon>Spermatophyta</taxon>
        <taxon>Magnoliopsida</taxon>
        <taxon>eudicotyledons</taxon>
        <taxon>Gunneridae</taxon>
        <taxon>Pentapetalae</taxon>
        <taxon>asterids</taxon>
        <taxon>campanulids</taxon>
        <taxon>Apiales</taxon>
        <taxon>Apiaceae</taxon>
        <taxon>Apioideae</taxon>
        <taxon>apioid superclade</taxon>
        <taxon>Tordylieae</taxon>
        <taxon>Tordyliinae</taxon>
        <taxon>Heracleum</taxon>
    </lineage>
</organism>
<proteinExistence type="predicted"/>
<sequence length="183" mass="19888">MSPSSCKYKNNKQITSPPISPTANVILSSGDGTATYCNIDYAPLNDLRAAVLAATGHTNDSLPPPTTMRLFECSAKQPLWPFQNMMTGSTTLAQTACVEFNLMDKIGPEAPPVLNNMVAKKCLFEVKITSYNTPGHDCYTIARLYETQPAAPTSVPEPSKQQKDIPETSNKDGTETSKKQRIS</sequence>
<dbReference type="Proteomes" id="UP001237642">
    <property type="component" value="Unassembled WGS sequence"/>
</dbReference>
<reference evidence="2" key="1">
    <citation type="submission" date="2023-02" db="EMBL/GenBank/DDBJ databases">
        <title>Genome of toxic invasive species Heracleum sosnowskyi carries increased number of genes despite the absence of recent whole-genome duplications.</title>
        <authorList>
            <person name="Schelkunov M."/>
            <person name="Shtratnikova V."/>
            <person name="Makarenko M."/>
            <person name="Klepikova A."/>
            <person name="Omelchenko D."/>
            <person name="Novikova G."/>
            <person name="Obukhova E."/>
            <person name="Bogdanov V."/>
            <person name="Penin A."/>
            <person name="Logacheva M."/>
        </authorList>
    </citation>
    <scope>NUCLEOTIDE SEQUENCE</scope>
    <source>
        <strain evidence="2">Hsosn_3</strain>
        <tissue evidence="2">Leaf</tissue>
    </source>
</reference>
<protein>
    <submittedName>
        <fullName evidence="2">Uncharacterized protein</fullName>
    </submittedName>
</protein>
<gene>
    <name evidence="2" type="ORF">POM88_041040</name>
</gene>
<keyword evidence="3" id="KW-1185">Reference proteome</keyword>
<feature type="compositionally biased region" description="Basic and acidic residues" evidence="1">
    <location>
        <begin position="160"/>
        <end position="183"/>
    </location>
</feature>
<dbReference type="AlphaFoldDB" id="A0AAD8MAB7"/>
<feature type="region of interest" description="Disordered" evidence="1">
    <location>
        <begin position="149"/>
        <end position="183"/>
    </location>
</feature>